<dbReference type="GO" id="GO:0004746">
    <property type="term" value="F:riboflavin synthase activity"/>
    <property type="evidence" value="ECO:0007669"/>
    <property type="project" value="UniProtKB-UniRule"/>
</dbReference>
<evidence type="ECO:0000256" key="4">
    <source>
        <dbReference type="ARBA" id="ARBA00012827"/>
    </source>
</evidence>
<evidence type="ECO:0000313" key="13">
    <source>
        <dbReference type="Proteomes" id="UP000242175"/>
    </source>
</evidence>
<dbReference type="Proteomes" id="UP000242175">
    <property type="component" value="Chromosome small"/>
</dbReference>
<evidence type="ECO:0000256" key="2">
    <source>
        <dbReference type="ARBA" id="ARBA00002803"/>
    </source>
</evidence>
<evidence type="ECO:0000256" key="8">
    <source>
        <dbReference type="ARBA" id="ARBA00022737"/>
    </source>
</evidence>
<dbReference type="CDD" id="cd00402">
    <property type="entry name" value="Riboflavin_synthase_like"/>
    <property type="match status" value="1"/>
</dbReference>
<dbReference type="InterPro" id="IPR001783">
    <property type="entry name" value="Lumazine-bd"/>
</dbReference>
<evidence type="ECO:0000313" key="12">
    <source>
        <dbReference type="EMBL" id="ASK79109.1"/>
    </source>
</evidence>
<dbReference type="NCBIfam" id="TIGR00187">
    <property type="entry name" value="ribE"/>
    <property type="match status" value="1"/>
</dbReference>
<comment type="function">
    <text evidence="2">Catalyzes the dismutation of two molecules of 6,7-dimethyl-8-ribityllumazine, resulting in the formation of riboflavin and 5-amino-6-(D-ribitylamino)uracil.</text>
</comment>
<dbReference type="PROSITE" id="PS51177">
    <property type="entry name" value="LUMAZINE_BIND"/>
    <property type="match status" value="2"/>
</dbReference>
<feature type="domain" description="Lumazine-binding" evidence="11">
    <location>
        <begin position="5"/>
        <end position="102"/>
    </location>
</feature>
<dbReference type="FunFam" id="2.40.30.20:FF:000003">
    <property type="entry name" value="Riboflavin synthase, alpha subunit"/>
    <property type="match status" value="1"/>
</dbReference>
<dbReference type="NCBIfam" id="NF006767">
    <property type="entry name" value="PRK09289.1"/>
    <property type="match status" value="1"/>
</dbReference>
<dbReference type="GO" id="GO:0009231">
    <property type="term" value="P:riboflavin biosynthetic process"/>
    <property type="evidence" value="ECO:0007669"/>
    <property type="project" value="UniProtKB-KW"/>
</dbReference>
<dbReference type="InterPro" id="IPR026017">
    <property type="entry name" value="Lumazine-bd_dom"/>
</dbReference>
<dbReference type="InterPro" id="IPR017938">
    <property type="entry name" value="Riboflavin_synthase-like_b-brl"/>
</dbReference>
<evidence type="ECO:0000256" key="7">
    <source>
        <dbReference type="ARBA" id="ARBA00022679"/>
    </source>
</evidence>
<dbReference type="KEGG" id="pmai:CF386_08545"/>
<reference evidence="12 13" key="1">
    <citation type="journal article" date="2016" name="Int. J. Syst. Evol. Microbiol.">
        <title>Paraphotobacterium marinum gen. nov., sp. nov., a member of the family Vibrionaceae, isolated from surface seawater.</title>
        <authorList>
            <person name="Huang Z."/>
            <person name="Dong C."/>
            <person name="Shao Z."/>
        </authorList>
    </citation>
    <scope>NUCLEOTIDE SEQUENCE [LARGE SCALE GENOMIC DNA]</scope>
    <source>
        <strain evidence="12 13">NSCS20N07D</strain>
    </source>
</reference>
<name>A0A220VFI9_9GAMM</name>
<comment type="catalytic activity">
    <reaction evidence="1">
        <text>2 6,7-dimethyl-8-(1-D-ribityl)lumazine + H(+) = 5-amino-6-(D-ribitylamino)uracil + riboflavin</text>
        <dbReference type="Rhea" id="RHEA:20772"/>
        <dbReference type="ChEBI" id="CHEBI:15378"/>
        <dbReference type="ChEBI" id="CHEBI:15934"/>
        <dbReference type="ChEBI" id="CHEBI:57986"/>
        <dbReference type="ChEBI" id="CHEBI:58201"/>
        <dbReference type="EC" id="2.5.1.9"/>
    </reaction>
</comment>
<evidence type="ECO:0000259" key="11">
    <source>
        <dbReference type="PROSITE" id="PS51177"/>
    </source>
</evidence>
<keyword evidence="8" id="KW-0677">Repeat</keyword>
<gene>
    <name evidence="12" type="ORF">CF386_08545</name>
</gene>
<evidence type="ECO:0000256" key="6">
    <source>
        <dbReference type="ARBA" id="ARBA00022619"/>
    </source>
</evidence>
<feature type="repeat" description="Lumazine-binding" evidence="10">
    <location>
        <begin position="5"/>
        <end position="102"/>
    </location>
</feature>
<sequence length="213" mass="23772">MEVVMFTGIIQGIASINKVIEKDQVKTFEIIFPKGFCKDLQQGASISIDGVCLTVTNIIDDITVHFDVVLQTLNITTLGSFKANQKVNAERASKQGDEIGGHPLSGHIDFKCKLQNIEKIGNNQKFSFKIAHNWSKYIFSKGFIAINGTSLTVSEIDKNTNVFEVWLIPETLSETTFSDKKIGQDLNIEIDRNTQIMVDTINAAIDEKLKKFN</sequence>
<dbReference type="PIRSF" id="PIRSF000498">
    <property type="entry name" value="Riboflavin_syn_A"/>
    <property type="match status" value="1"/>
</dbReference>
<dbReference type="InterPro" id="IPR023366">
    <property type="entry name" value="ATP_synth_asu-like_sf"/>
</dbReference>
<evidence type="ECO:0000256" key="1">
    <source>
        <dbReference type="ARBA" id="ARBA00000968"/>
    </source>
</evidence>
<dbReference type="AlphaFoldDB" id="A0A220VFI9"/>
<comment type="pathway">
    <text evidence="3">Cofactor biosynthesis; riboflavin biosynthesis; riboflavin from 2-hydroxy-3-oxobutyl phosphate and 5-amino-6-(D-ribitylamino)uracil: step 2/2.</text>
</comment>
<dbReference type="SUPFAM" id="SSF63380">
    <property type="entry name" value="Riboflavin synthase domain-like"/>
    <property type="match status" value="2"/>
</dbReference>
<dbReference type="Pfam" id="PF00677">
    <property type="entry name" value="Lum_binding"/>
    <property type="match status" value="2"/>
</dbReference>
<dbReference type="PANTHER" id="PTHR21098">
    <property type="entry name" value="RIBOFLAVIN SYNTHASE ALPHA CHAIN"/>
    <property type="match status" value="1"/>
</dbReference>
<evidence type="ECO:0000256" key="9">
    <source>
        <dbReference type="NCBIfam" id="TIGR00187"/>
    </source>
</evidence>
<dbReference type="Gene3D" id="2.40.30.20">
    <property type="match status" value="2"/>
</dbReference>
<evidence type="ECO:0000256" key="3">
    <source>
        <dbReference type="ARBA" id="ARBA00004887"/>
    </source>
</evidence>
<keyword evidence="13" id="KW-1185">Reference proteome</keyword>
<organism evidence="12 13">
    <name type="scientific">Paraphotobacterium marinum</name>
    <dbReference type="NCBI Taxonomy" id="1755811"/>
    <lineage>
        <taxon>Bacteria</taxon>
        <taxon>Pseudomonadati</taxon>
        <taxon>Pseudomonadota</taxon>
        <taxon>Gammaproteobacteria</taxon>
        <taxon>Vibrionales</taxon>
        <taxon>Vibrionaceae</taxon>
        <taxon>Paraphotobacterium</taxon>
    </lineage>
</organism>
<evidence type="ECO:0000256" key="10">
    <source>
        <dbReference type="PROSITE-ProRule" id="PRU00524"/>
    </source>
</evidence>
<evidence type="ECO:0000256" key="5">
    <source>
        <dbReference type="ARBA" id="ARBA00013950"/>
    </source>
</evidence>
<dbReference type="NCBIfam" id="NF009566">
    <property type="entry name" value="PRK13020.1"/>
    <property type="match status" value="1"/>
</dbReference>
<dbReference type="EMBL" id="CP022356">
    <property type="protein sequence ID" value="ASK79109.1"/>
    <property type="molecule type" value="Genomic_DNA"/>
</dbReference>
<keyword evidence="6" id="KW-0686">Riboflavin biosynthesis</keyword>
<feature type="domain" description="Lumazine-binding" evidence="11">
    <location>
        <begin position="103"/>
        <end position="201"/>
    </location>
</feature>
<protein>
    <recommendedName>
        <fullName evidence="5 9">Riboflavin synthase</fullName>
        <ecNumber evidence="4 9">2.5.1.9</ecNumber>
    </recommendedName>
</protein>
<dbReference type="PANTHER" id="PTHR21098:SF0">
    <property type="entry name" value="RIBOFLAVIN SYNTHASE"/>
    <property type="match status" value="1"/>
</dbReference>
<keyword evidence="7" id="KW-0808">Transferase</keyword>
<dbReference type="EC" id="2.5.1.9" evidence="4 9"/>
<proteinExistence type="predicted"/>
<feature type="repeat" description="Lumazine-binding" evidence="10">
    <location>
        <begin position="103"/>
        <end position="201"/>
    </location>
</feature>
<accession>A0A220VFI9</accession>